<dbReference type="EMBL" id="JAABLM010000012">
    <property type="protein sequence ID" value="NBL65653.1"/>
    <property type="molecule type" value="Genomic_DNA"/>
</dbReference>
<protein>
    <recommendedName>
        <fullName evidence="4">TonB C-terminal domain-containing protein</fullName>
    </recommendedName>
</protein>
<reference evidence="3" key="1">
    <citation type="submission" date="2020-01" db="EMBL/GenBank/DDBJ databases">
        <title>Sphingomonas sp. strain CSW-10.</title>
        <authorList>
            <person name="Chen W.-M."/>
        </authorList>
    </citation>
    <scope>NUCLEOTIDE SEQUENCE [LARGE SCALE GENOMIC DNA]</scope>
    <source>
        <strain evidence="3">NST-5</strain>
    </source>
</reference>
<organism evidence="2 3">
    <name type="scientific">Flavobacterium ichthyis</name>
    <dbReference type="NCBI Taxonomy" id="2698827"/>
    <lineage>
        <taxon>Bacteria</taxon>
        <taxon>Pseudomonadati</taxon>
        <taxon>Bacteroidota</taxon>
        <taxon>Flavobacteriia</taxon>
        <taxon>Flavobacteriales</taxon>
        <taxon>Flavobacteriaceae</taxon>
        <taxon>Flavobacterium</taxon>
    </lineage>
</organism>
<keyword evidence="3" id="KW-1185">Reference proteome</keyword>
<feature type="chain" id="PRO_5045853464" description="TonB C-terminal domain-containing protein" evidence="1">
    <location>
        <begin position="21"/>
        <end position="140"/>
    </location>
</feature>
<gene>
    <name evidence="2" type="ORF">GV828_10615</name>
</gene>
<keyword evidence="1" id="KW-0732">Signal</keyword>
<feature type="signal peptide" evidence="1">
    <location>
        <begin position="1"/>
        <end position="20"/>
    </location>
</feature>
<dbReference type="SUPFAM" id="SSF74653">
    <property type="entry name" value="TolA/TonB C-terminal domain"/>
    <property type="match status" value="1"/>
</dbReference>
<comment type="caution">
    <text evidence="2">The sequence shown here is derived from an EMBL/GenBank/DDBJ whole genome shotgun (WGS) entry which is preliminary data.</text>
</comment>
<evidence type="ECO:0008006" key="4">
    <source>
        <dbReference type="Google" id="ProtNLM"/>
    </source>
</evidence>
<dbReference type="RefSeq" id="WP_166537477.1">
    <property type="nucleotide sequence ID" value="NZ_JAABLM010000012.1"/>
</dbReference>
<proteinExistence type="predicted"/>
<evidence type="ECO:0000313" key="2">
    <source>
        <dbReference type="EMBL" id="NBL65653.1"/>
    </source>
</evidence>
<name>A0ABW9ZFV0_9FLAO</name>
<dbReference type="Gene3D" id="3.30.1150.10">
    <property type="match status" value="1"/>
</dbReference>
<accession>A0ABW9ZFV0</accession>
<dbReference type="Proteomes" id="UP000798602">
    <property type="component" value="Unassembled WGS sequence"/>
</dbReference>
<evidence type="ECO:0000313" key="3">
    <source>
        <dbReference type="Proteomes" id="UP000798602"/>
    </source>
</evidence>
<evidence type="ECO:0000256" key="1">
    <source>
        <dbReference type="SAM" id="SignalP"/>
    </source>
</evidence>
<sequence>MKKIVFSLLLILAISLSGFAQENVNSETPLENKVVVTEAGFDGGDWSKFATYLMKNYRMPDDNRLKGTLLITFVVNADNSISDMKVISDPGYGSVKNAFEALKRVKNKFTAAKDANGNPVATVREMKMQFNISNLVQKIK</sequence>